<protein>
    <submittedName>
        <fullName evidence="1">Uncharacterized protein</fullName>
    </submittedName>
</protein>
<dbReference type="AlphaFoldDB" id="A0A1S0TKJ5"/>
<gene>
    <name evidence="1" type="ORF">LOAG_13080</name>
</gene>
<evidence type="ECO:0000313" key="1">
    <source>
        <dbReference type="EMBL" id="EFO15430.1"/>
    </source>
</evidence>
<proteinExistence type="predicted"/>
<dbReference type="CTD" id="9950549"/>
<dbReference type="EMBL" id="JH712141">
    <property type="protein sequence ID" value="EFO15430.1"/>
    <property type="molecule type" value="Genomic_DNA"/>
</dbReference>
<name>A0A1S0TKJ5_LOALO</name>
<accession>A0A1S0TKJ5</accession>
<reference evidence="1" key="1">
    <citation type="submission" date="2012-04" db="EMBL/GenBank/DDBJ databases">
        <title>The Genome Sequence of Loa loa.</title>
        <authorList>
            <consortium name="The Broad Institute Genome Sequencing Platform"/>
            <consortium name="Broad Institute Genome Sequencing Center for Infectious Disease"/>
            <person name="Nutman T.B."/>
            <person name="Fink D.L."/>
            <person name="Russ C."/>
            <person name="Young S."/>
            <person name="Zeng Q."/>
            <person name="Gargeya S."/>
            <person name="Alvarado L."/>
            <person name="Berlin A."/>
            <person name="Chapman S.B."/>
            <person name="Chen Z."/>
            <person name="Freedman E."/>
            <person name="Gellesch M."/>
            <person name="Goldberg J."/>
            <person name="Griggs A."/>
            <person name="Gujja S."/>
            <person name="Heilman E.R."/>
            <person name="Heiman D."/>
            <person name="Howarth C."/>
            <person name="Mehta T."/>
            <person name="Neiman D."/>
            <person name="Pearson M."/>
            <person name="Roberts A."/>
            <person name="Saif S."/>
            <person name="Shea T."/>
            <person name="Shenoy N."/>
            <person name="Sisk P."/>
            <person name="Stolte C."/>
            <person name="Sykes S."/>
            <person name="White J."/>
            <person name="Yandava C."/>
            <person name="Haas B."/>
            <person name="Henn M.R."/>
            <person name="Nusbaum C."/>
            <person name="Birren B."/>
        </authorList>
    </citation>
    <scope>NUCLEOTIDE SEQUENCE [LARGE SCALE GENOMIC DNA]</scope>
</reference>
<organism evidence="1">
    <name type="scientific">Loa loa</name>
    <name type="common">Eye worm</name>
    <name type="synonym">Filaria loa</name>
    <dbReference type="NCBI Taxonomy" id="7209"/>
    <lineage>
        <taxon>Eukaryota</taxon>
        <taxon>Metazoa</taxon>
        <taxon>Ecdysozoa</taxon>
        <taxon>Nematoda</taxon>
        <taxon>Chromadorea</taxon>
        <taxon>Rhabditida</taxon>
        <taxon>Spirurina</taxon>
        <taxon>Spiruromorpha</taxon>
        <taxon>Filarioidea</taxon>
        <taxon>Onchocercidae</taxon>
        <taxon>Loa</taxon>
    </lineage>
</organism>
<sequence>MTALKVDDKVVEAFRFSFQSNTIFVSRFSSFPITSKAEKGKISRFNKIAKSFSLFSTASSQTTGGPRELKYVPQRWLSGQWKASKAIHINLLIILYDILNKY</sequence>
<dbReference type="GeneID" id="9950549"/>
<dbReference type="KEGG" id="loa:LOAG_13080"/>
<dbReference type="InParanoid" id="A0A1S0TKJ5"/>
<dbReference type="RefSeq" id="XP_003148639.1">
    <property type="nucleotide sequence ID" value="XM_003148591.1"/>
</dbReference>